<name>A0A177E2K1_ALTAL</name>
<sequence length="332" mass="38392">MSTMAVSWDKPQHTNLTLWDIDREFQDAHEAYEQWQARHRRTRSKWACFGTKNRDDAVGKALSLGRQVQRIMEQGKERFGARFEEGDTKCNTILSAQLLRIQYEIRQPLYESVFSSTPIIPIDDIIMIAKSTRRACLTALREQYARLESPILSPVLPPPRFKVEFCPFADKLRKDLKQSKSSTLRAKRAFPHDKYDDREICPECDACISVASHSGLPAYRCILFTSHIALDPMATDDKANFACNSCYKTFDDSYAFLDHFFQKQIGSERSCLRLSVQRSSSWFLNEQFLESDPSVVEQCLKNCIARETMRGRGHKKMRSQITIRQVHSREGD</sequence>
<dbReference type="OMA" id="EQWQARH"/>
<dbReference type="PANTHER" id="PTHR42354">
    <property type="entry name" value="C2H2-TYPE DOMAIN-CONTAINING PROTEIN"/>
    <property type="match status" value="1"/>
</dbReference>
<dbReference type="PANTHER" id="PTHR42354:SF1">
    <property type="entry name" value="C2H2-TYPE DOMAIN-CONTAINING PROTEIN"/>
    <property type="match status" value="1"/>
</dbReference>
<proteinExistence type="predicted"/>
<dbReference type="KEGG" id="aalt:CC77DRAFT_307033"/>
<dbReference type="VEuPathDB" id="FungiDB:CC77DRAFT_307033"/>
<evidence type="ECO:0008006" key="3">
    <source>
        <dbReference type="Google" id="ProtNLM"/>
    </source>
</evidence>
<dbReference type="AlphaFoldDB" id="A0A177E2K1"/>
<dbReference type="GeneID" id="29116763"/>
<gene>
    <name evidence="1" type="ORF">CC77DRAFT_307033</name>
</gene>
<evidence type="ECO:0000313" key="1">
    <source>
        <dbReference type="EMBL" id="OAG25209.1"/>
    </source>
</evidence>
<protein>
    <recommendedName>
        <fullName evidence="3">C2H2-type domain-containing protein</fullName>
    </recommendedName>
</protein>
<dbReference type="RefSeq" id="XP_018390630.1">
    <property type="nucleotide sequence ID" value="XM_018531169.1"/>
</dbReference>
<evidence type="ECO:0000313" key="2">
    <source>
        <dbReference type="Proteomes" id="UP000077248"/>
    </source>
</evidence>
<dbReference type="EMBL" id="KV441470">
    <property type="protein sequence ID" value="OAG25209.1"/>
    <property type="molecule type" value="Genomic_DNA"/>
</dbReference>
<reference evidence="1 2" key="1">
    <citation type="submission" date="2016-05" db="EMBL/GenBank/DDBJ databases">
        <title>Comparative analysis of secretome profiles of manganese(II)-oxidizing ascomycete fungi.</title>
        <authorList>
            <consortium name="DOE Joint Genome Institute"/>
            <person name="Zeiner C.A."/>
            <person name="Purvine S.O."/>
            <person name="Zink E.M."/>
            <person name="Wu S."/>
            <person name="Pasa-Tolic L."/>
            <person name="Chaput D.L."/>
            <person name="Haridas S."/>
            <person name="Grigoriev I.V."/>
            <person name="Santelli C.M."/>
            <person name="Hansel C.M."/>
        </authorList>
    </citation>
    <scope>NUCLEOTIDE SEQUENCE [LARGE SCALE GENOMIC DNA]</scope>
    <source>
        <strain evidence="1 2">SRC1lrK2f</strain>
    </source>
</reference>
<keyword evidence="2" id="KW-1185">Reference proteome</keyword>
<organism evidence="1 2">
    <name type="scientific">Alternaria alternata</name>
    <name type="common">Alternaria rot fungus</name>
    <name type="synonym">Torula alternata</name>
    <dbReference type="NCBI Taxonomy" id="5599"/>
    <lineage>
        <taxon>Eukaryota</taxon>
        <taxon>Fungi</taxon>
        <taxon>Dikarya</taxon>
        <taxon>Ascomycota</taxon>
        <taxon>Pezizomycotina</taxon>
        <taxon>Dothideomycetes</taxon>
        <taxon>Pleosporomycetidae</taxon>
        <taxon>Pleosporales</taxon>
        <taxon>Pleosporineae</taxon>
        <taxon>Pleosporaceae</taxon>
        <taxon>Alternaria</taxon>
        <taxon>Alternaria sect. Alternaria</taxon>
        <taxon>Alternaria alternata complex</taxon>
    </lineage>
</organism>
<accession>A0A177E2K1</accession>
<dbReference type="Proteomes" id="UP000077248">
    <property type="component" value="Unassembled WGS sequence"/>
</dbReference>